<comment type="similarity">
    <text evidence="2">Belongs to the acyltransferase 3 family.</text>
</comment>
<keyword evidence="10" id="KW-1185">Reference proteome</keyword>
<protein>
    <submittedName>
        <fullName evidence="9">Acyltransferase</fullName>
    </submittedName>
</protein>
<evidence type="ECO:0000313" key="9">
    <source>
        <dbReference type="EMBL" id="RGE57172.1"/>
    </source>
</evidence>
<reference evidence="9" key="1">
    <citation type="submission" date="2018-08" db="EMBL/GenBank/DDBJ databases">
        <title>A genome reference for cultivated species of the human gut microbiota.</title>
        <authorList>
            <person name="Zou Y."/>
            <person name="Xue W."/>
            <person name="Luo G."/>
        </authorList>
    </citation>
    <scope>NUCLEOTIDE SEQUENCE [LARGE SCALE GENOMIC DNA]</scope>
    <source>
        <strain evidence="9">TF05-5AC</strain>
    </source>
</reference>
<evidence type="ECO:0000313" key="10">
    <source>
        <dbReference type="Proteomes" id="UP000260812"/>
    </source>
</evidence>
<feature type="transmembrane region" description="Helical" evidence="7">
    <location>
        <begin position="249"/>
        <end position="267"/>
    </location>
</feature>
<organism evidence="9 10">
    <name type="scientific">Eisenbergiella massiliensis</name>
    <dbReference type="NCBI Taxonomy" id="1720294"/>
    <lineage>
        <taxon>Bacteria</taxon>
        <taxon>Bacillati</taxon>
        <taxon>Bacillota</taxon>
        <taxon>Clostridia</taxon>
        <taxon>Lachnospirales</taxon>
        <taxon>Lachnospiraceae</taxon>
        <taxon>Eisenbergiella</taxon>
    </lineage>
</organism>
<dbReference type="RefSeq" id="WP_117545266.1">
    <property type="nucleotide sequence ID" value="NZ_JALETP010000332.1"/>
</dbReference>
<name>A0A3E3HZB1_9FIRM</name>
<proteinExistence type="inferred from homology"/>
<evidence type="ECO:0000256" key="7">
    <source>
        <dbReference type="SAM" id="Phobius"/>
    </source>
</evidence>
<evidence type="ECO:0000256" key="4">
    <source>
        <dbReference type="ARBA" id="ARBA00022692"/>
    </source>
</evidence>
<keyword evidence="5 7" id="KW-1133">Transmembrane helix</keyword>
<feature type="transmembrane region" description="Helical" evidence="7">
    <location>
        <begin position="288"/>
        <end position="310"/>
    </location>
</feature>
<gene>
    <name evidence="9" type="ORF">DXC51_20280</name>
</gene>
<keyword evidence="9" id="KW-0012">Acyltransferase</keyword>
<dbReference type="PANTHER" id="PTHR40074">
    <property type="entry name" value="O-ACETYLTRANSFERASE WECH"/>
    <property type="match status" value="1"/>
</dbReference>
<dbReference type="AlphaFoldDB" id="A0A3E3HZB1"/>
<dbReference type="EMBL" id="QVLV01000017">
    <property type="protein sequence ID" value="RGE57172.1"/>
    <property type="molecule type" value="Genomic_DNA"/>
</dbReference>
<keyword evidence="6 7" id="KW-0472">Membrane</keyword>
<feature type="transmembrane region" description="Helical" evidence="7">
    <location>
        <begin position="316"/>
        <end position="338"/>
    </location>
</feature>
<keyword evidence="9" id="KW-0808">Transferase</keyword>
<comment type="subcellular location">
    <subcellularLocation>
        <location evidence="1">Cell membrane</location>
        <topology evidence="1">Multi-pass membrane protein</topology>
    </subcellularLocation>
</comment>
<feature type="transmembrane region" description="Helical" evidence="7">
    <location>
        <begin position="21"/>
        <end position="42"/>
    </location>
</feature>
<feature type="transmembrane region" description="Helical" evidence="7">
    <location>
        <begin position="222"/>
        <end position="243"/>
    </location>
</feature>
<dbReference type="PANTHER" id="PTHR40074:SF2">
    <property type="entry name" value="O-ACETYLTRANSFERASE WECH"/>
    <property type="match status" value="1"/>
</dbReference>
<sequence>MKAKGDELKKGRVNEYDLLRVTATILVVIGHSCYLVMGGVHYEVPADSSWVYDSNLFRIIRFLSGWVYGFHMPLFFLLSGAVYRLKEEDGLKRLACNKLKRLIIPYYLCGLLFMLPVKLMTGYYNADNYNEAVVKFLVGKGDGHLWFLPALFWCFIIFWCLHRLVGKRNIYPVLVLAALIQYFHGQLPFDFFLFKRGMGYLFWFVLGYWFDGVRKKLSEYSYYEYGVCKFLFLLEIMILDIKIDFLNDFFVIIICSYAVYLLCIILVKKYEELCERWGFRLLLRHSMHIYLFHDPLEYAVLLAAFSYGWLSSRLGCLAYMGMRIIGVIILSVVMGYIVDKLISKLLKIS</sequence>
<dbReference type="GO" id="GO:0016413">
    <property type="term" value="F:O-acetyltransferase activity"/>
    <property type="evidence" value="ECO:0007669"/>
    <property type="project" value="TreeGrafter"/>
</dbReference>
<evidence type="ECO:0000259" key="8">
    <source>
        <dbReference type="Pfam" id="PF01757"/>
    </source>
</evidence>
<evidence type="ECO:0000256" key="5">
    <source>
        <dbReference type="ARBA" id="ARBA00022989"/>
    </source>
</evidence>
<feature type="transmembrane region" description="Helical" evidence="7">
    <location>
        <begin position="144"/>
        <end position="162"/>
    </location>
</feature>
<dbReference type="GO" id="GO:0005886">
    <property type="term" value="C:plasma membrane"/>
    <property type="evidence" value="ECO:0007669"/>
    <property type="project" value="UniProtKB-SubCell"/>
</dbReference>
<feature type="transmembrane region" description="Helical" evidence="7">
    <location>
        <begin position="104"/>
        <end position="124"/>
    </location>
</feature>
<evidence type="ECO:0000256" key="1">
    <source>
        <dbReference type="ARBA" id="ARBA00004651"/>
    </source>
</evidence>
<dbReference type="InterPro" id="IPR002656">
    <property type="entry name" value="Acyl_transf_3_dom"/>
</dbReference>
<feature type="domain" description="Acyltransferase 3" evidence="8">
    <location>
        <begin position="14"/>
        <end position="331"/>
    </location>
</feature>
<keyword evidence="4 7" id="KW-0812">Transmembrane</keyword>
<dbReference type="Pfam" id="PF01757">
    <property type="entry name" value="Acyl_transf_3"/>
    <property type="match status" value="1"/>
</dbReference>
<dbReference type="GO" id="GO:0009246">
    <property type="term" value="P:enterobacterial common antigen biosynthetic process"/>
    <property type="evidence" value="ECO:0007669"/>
    <property type="project" value="TreeGrafter"/>
</dbReference>
<feature type="transmembrane region" description="Helical" evidence="7">
    <location>
        <begin position="191"/>
        <end position="210"/>
    </location>
</feature>
<dbReference type="GeneID" id="86055455"/>
<evidence type="ECO:0000256" key="2">
    <source>
        <dbReference type="ARBA" id="ARBA00007400"/>
    </source>
</evidence>
<evidence type="ECO:0000256" key="3">
    <source>
        <dbReference type="ARBA" id="ARBA00022475"/>
    </source>
</evidence>
<accession>A0A3E3HZB1</accession>
<dbReference type="Proteomes" id="UP000260812">
    <property type="component" value="Unassembled WGS sequence"/>
</dbReference>
<feature type="transmembrane region" description="Helical" evidence="7">
    <location>
        <begin position="62"/>
        <end position="83"/>
    </location>
</feature>
<feature type="transmembrane region" description="Helical" evidence="7">
    <location>
        <begin position="169"/>
        <end position="185"/>
    </location>
</feature>
<evidence type="ECO:0000256" key="6">
    <source>
        <dbReference type="ARBA" id="ARBA00023136"/>
    </source>
</evidence>
<comment type="caution">
    <text evidence="9">The sequence shown here is derived from an EMBL/GenBank/DDBJ whole genome shotgun (WGS) entry which is preliminary data.</text>
</comment>
<keyword evidence="3" id="KW-1003">Cell membrane</keyword>